<dbReference type="FunCoup" id="D3B0C3">
    <property type="interactions" value="965"/>
</dbReference>
<keyword evidence="6" id="KW-0508">mRNA splicing</keyword>
<sequence>MSTLADEFLNDINDSDEDDDEQVSTTTTTTNNASESIDGDIQCKVVDPEEDDKGDQDDLMLTDDQIDKKQNDLISNLKDAPLESIAKLKGSNKLNNILERVNVQLNQQLPNKGEKTAQGTTEHQLIVECNAMVQDIQHEIYLIHKYVRERYSIKFPELDSTVQNPLDYINVVKRIGNQSDLTQVDLNDLLPKATIMVLLVTFSSTTGKPLSEKNTDIILNGCDMALELDSNKKLILSYLESRMSFIAPNLSVLLGSSIAARLIGIAGGVQNLSVIPAGNLQTFGASKKHLEGFSGMTNRRFQSGLISQCEIVKKAPPYLQKKAIRVLTGKVSICARVDAQQETSLYGETGRQFRDLVMAQIEKWQEPPPVKQIKALPAPDDRPKKKRGGKRARAYKQKYQTTDLRKAQNRMAFGVEEKTTADGEVGMGMIGGETGKVRLMAQDRGILKKKKIEQKDYGSGQLTMSGLQSVMITPVTGLQLAVGEQSRTDSSSATAKKDRYFSGAQKRKAD</sequence>
<dbReference type="FunFam" id="1.10.287.4070:FF:000003">
    <property type="entry name" value="U4/U6 small nuclear ribonucleoprotein PRP31"/>
    <property type="match status" value="1"/>
</dbReference>
<dbReference type="InterPro" id="IPR012976">
    <property type="entry name" value="NOSIC"/>
</dbReference>
<reference evidence="11 12" key="1">
    <citation type="journal article" date="2011" name="Genome Res.">
        <title>Phylogeny-wide analysis of social amoeba genomes highlights ancient origins for complex intercellular communication.</title>
        <authorList>
            <person name="Heidel A.J."/>
            <person name="Lawal H.M."/>
            <person name="Felder M."/>
            <person name="Schilde C."/>
            <person name="Helps N.R."/>
            <person name="Tunggal B."/>
            <person name="Rivero F."/>
            <person name="John U."/>
            <person name="Schleicher M."/>
            <person name="Eichinger L."/>
            <person name="Platzer M."/>
            <person name="Noegel A.A."/>
            <person name="Schaap P."/>
            <person name="Gloeckner G."/>
        </authorList>
    </citation>
    <scope>NUCLEOTIDE SEQUENCE [LARGE SCALE GENOMIC DNA]</scope>
    <source>
        <strain evidence="12">ATCC 26659 / Pp 5 / PN500</strain>
    </source>
</reference>
<keyword evidence="4" id="KW-0747">Spliceosome</keyword>
<dbReference type="InParanoid" id="D3B0C3"/>
<dbReference type="InterPro" id="IPR042239">
    <property type="entry name" value="Nop_C"/>
</dbReference>
<name>D3B0C3_HETP5</name>
<dbReference type="Gene3D" id="1.10.287.4070">
    <property type="match status" value="1"/>
</dbReference>
<dbReference type="STRING" id="670386.D3B0C3"/>
<dbReference type="Pfam" id="PF09785">
    <property type="entry name" value="Prp31_C"/>
    <property type="match status" value="1"/>
</dbReference>
<evidence type="ECO:0000256" key="3">
    <source>
        <dbReference type="ARBA" id="ARBA00022664"/>
    </source>
</evidence>
<dbReference type="OMA" id="IGNGPMD"/>
<dbReference type="Gene3D" id="1.10.246.90">
    <property type="entry name" value="Nop domain"/>
    <property type="match status" value="1"/>
</dbReference>
<feature type="compositionally biased region" description="Acidic residues" evidence="9">
    <location>
        <begin position="48"/>
        <end position="57"/>
    </location>
</feature>
<keyword evidence="8" id="KW-0687">Ribonucleoprotein</keyword>
<feature type="region of interest" description="Disordered" evidence="9">
    <location>
        <begin position="482"/>
        <end position="510"/>
    </location>
</feature>
<keyword evidence="12" id="KW-1185">Reference proteome</keyword>
<evidence type="ECO:0000256" key="1">
    <source>
        <dbReference type="ARBA" id="ARBA00004123"/>
    </source>
</evidence>
<dbReference type="InterPro" id="IPR002687">
    <property type="entry name" value="Nop_dom"/>
</dbReference>
<dbReference type="RefSeq" id="XP_020436859.1">
    <property type="nucleotide sequence ID" value="XM_020572742.1"/>
</dbReference>
<evidence type="ECO:0000256" key="4">
    <source>
        <dbReference type="ARBA" id="ARBA00022728"/>
    </source>
</evidence>
<dbReference type="InterPro" id="IPR027105">
    <property type="entry name" value="Prp31"/>
</dbReference>
<evidence type="ECO:0000313" key="11">
    <source>
        <dbReference type="EMBL" id="EFA84747.1"/>
    </source>
</evidence>
<feature type="compositionally biased region" description="Acidic residues" evidence="9">
    <location>
        <begin position="13"/>
        <end position="22"/>
    </location>
</feature>
<keyword evidence="3" id="KW-0507">mRNA processing</keyword>
<dbReference type="PROSITE" id="PS51358">
    <property type="entry name" value="NOP"/>
    <property type="match status" value="1"/>
</dbReference>
<organism evidence="11 12">
    <name type="scientific">Heterostelium pallidum (strain ATCC 26659 / Pp 5 / PN500)</name>
    <name type="common">Cellular slime mold</name>
    <name type="synonym">Polysphondylium pallidum</name>
    <dbReference type="NCBI Taxonomy" id="670386"/>
    <lineage>
        <taxon>Eukaryota</taxon>
        <taxon>Amoebozoa</taxon>
        <taxon>Evosea</taxon>
        <taxon>Eumycetozoa</taxon>
        <taxon>Dictyostelia</taxon>
        <taxon>Acytosteliales</taxon>
        <taxon>Acytosteliaceae</taxon>
        <taxon>Heterostelium</taxon>
    </lineage>
</organism>
<comment type="similarity">
    <text evidence="2">Belongs to the PRP31 family.</text>
</comment>
<feature type="region of interest" description="Disordered" evidence="9">
    <location>
        <begin position="1"/>
        <end position="57"/>
    </location>
</feature>
<dbReference type="SMART" id="SM00931">
    <property type="entry name" value="NOSIC"/>
    <property type="match status" value="1"/>
</dbReference>
<protein>
    <recommendedName>
        <fullName evidence="10">Nop domain-containing protein</fullName>
    </recommendedName>
</protein>
<dbReference type="EMBL" id="ADBJ01000008">
    <property type="protein sequence ID" value="EFA84747.1"/>
    <property type="molecule type" value="Genomic_DNA"/>
</dbReference>
<feature type="compositionally biased region" description="Low complexity" evidence="9">
    <location>
        <begin position="23"/>
        <end position="36"/>
    </location>
</feature>
<dbReference type="GO" id="GO:0046540">
    <property type="term" value="C:U4/U6 x U5 tri-snRNP complex"/>
    <property type="evidence" value="ECO:0007669"/>
    <property type="project" value="InterPro"/>
</dbReference>
<proteinExistence type="inferred from homology"/>
<evidence type="ECO:0000256" key="9">
    <source>
        <dbReference type="SAM" id="MobiDB-lite"/>
    </source>
</evidence>
<evidence type="ECO:0000313" key="12">
    <source>
        <dbReference type="Proteomes" id="UP000001396"/>
    </source>
</evidence>
<evidence type="ECO:0000256" key="5">
    <source>
        <dbReference type="ARBA" id="ARBA00022884"/>
    </source>
</evidence>
<dbReference type="AlphaFoldDB" id="D3B0C3"/>
<dbReference type="PANTHER" id="PTHR13904">
    <property type="entry name" value="PRE-MRNA SPLICING FACTOR PRP31"/>
    <property type="match status" value="1"/>
</dbReference>
<keyword evidence="7" id="KW-0539">Nucleus</keyword>
<dbReference type="FunFam" id="1.10.246.90:FF:000002">
    <property type="entry name" value="U4/U6 small nuclear ribonucleoprotein Prp31"/>
    <property type="match status" value="1"/>
</dbReference>
<evidence type="ECO:0000256" key="8">
    <source>
        <dbReference type="ARBA" id="ARBA00023274"/>
    </source>
</evidence>
<dbReference type="Proteomes" id="UP000001396">
    <property type="component" value="Unassembled WGS sequence"/>
</dbReference>
<feature type="compositionally biased region" description="Basic residues" evidence="9">
    <location>
        <begin position="384"/>
        <end position="396"/>
    </location>
</feature>
<evidence type="ECO:0000259" key="10">
    <source>
        <dbReference type="PROSITE" id="PS51358"/>
    </source>
</evidence>
<accession>D3B0C3</accession>
<evidence type="ECO:0000256" key="7">
    <source>
        <dbReference type="ARBA" id="ARBA00023242"/>
    </source>
</evidence>
<feature type="domain" description="Nop" evidence="10">
    <location>
        <begin position="246"/>
        <end position="366"/>
    </location>
</feature>
<dbReference type="Pfam" id="PF01798">
    <property type="entry name" value="Nop"/>
    <property type="match status" value="1"/>
</dbReference>
<dbReference type="PANTHER" id="PTHR13904:SF0">
    <property type="entry name" value="U4_U6 SMALL NUCLEAR RIBONUCLEOPROTEIN PRP31"/>
    <property type="match status" value="1"/>
</dbReference>
<dbReference type="GeneID" id="31357267"/>
<dbReference type="InterPro" id="IPR019175">
    <property type="entry name" value="Prp31_C"/>
</dbReference>
<comment type="caution">
    <text evidence="11">The sequence shown here is derived from an EMBL/GenBank/DDBJ whole genome shotgun (WGS) entry which is preliminary data.</text>
</comment>
<gene>
    <name evidence="11" type="ORF">PPL_01739</name>
</gene>
<feature type="region of interest" description="Disordered" evidence="9">
    <location>
        <begin position="372"/>
        <end position="398"/>
    </location>
</feature>
<dbReference type="GO" id="GO:0005687">
    <property type="term" value="C:U4 snRNP"/>
    <property type="evidence" value="ECO:0007669"/>
    <property type="project" value="TreeGrafter"/>
</dbReference>
<dbReference type="SUPFAM" id="SSF89124">
    <property type="entry name" value="Nop domain"/>
    <property type="match status" value="1"/>
</dbReference>
<keyword evidence="5" id="KW-0694">RNA-binding</keyword>
<comment type="subcellular location">
    <subcellularLocation>
        <location evidence="1">Nucleus</location>
    </subcellularLocation>
</comment>
<evidence type="ECO:0000256" key="6">
    <source>
        <dbReference type="ARBA" id="ARBA00023187"/>
    </source>
</evidence>
<evidence type="ECO:0000256" key="2">
    <source>
        <dbReference type="ARBA" id="ARBA00005572"/>
    </source>
</evidence>
<dbReference type="GO" id="GO:0000244">
    <property type="term" value="P:spliceosomal tri-snRNP complex assembly"/>
    <property type="evidence" value="ECO:0007669"/>
    <property type="project" value="InterPro"/>
</dbReference>
<dbReference type="GO" id="GO:0003723">
    <property type="term" value="F:RNA binding"/>
    <property type="evidence" value="ECO:0007669"/>
    <property type="project" value="UniProtKB-KW"/>
</dbReference>
<dbReference type="InterPro" id="IPR036070">
    <property type="entry name" value="Nop_dom_sf"/>
</dbReference>
<dbReference type="GO" id="GO:0071011">
    <property type="term" value="C:precatalytic spliceosome"/>
    <property type="evidence" value="ECO:0007669"/>
    <property type="project" value="TreeGrafter"/>
</dbReference>